<feature type="compositionally biased region" description="Basic and acidic residues" evidence="3">
    <location>
        <begin position="1261"/>
        <end position="1273"/>
    </location>
</feature>
<feature type="domain" description="PH" evidence="4">
    <location>
        <begin position="1001"/>
        <end position="1098"/>
    </location>
</feature>
<dbReference type="Gene3D" id="2.30.29.30">
    <property type="entry name" value="Pleckstrin-homology domain (PH domain)/Phosphotyrosine-binding domain (PTB)"/>
    <property type="match status" value="1"/>
</dbReference>
<feature type="compositionally biased region" description="Basic and acidic residues" evidence="3">
    <location>
        <begin position="105"/>
        <end position="115"/>
    </location>
</feature>
<evidence type="ECO:0000256" key="3">
    <source>
        <dbReference type="SAM" id="MobiDB-lite"/>
    </source>
</evidence>
<dbReference type="EMBL" id="QCYY01001256">
    <property type="protein sequence ID" value="ROT79341.1"/>
    <property type="molecule type" value="Genomic_DNA"/>
</dbReference>
<comment type="caution">
    <text evidence="5">The sequence shown here is derived from an EMBL/GenBank/DDBJ whole genome shotgun (WGS) entry which is preliminary data.</text>
</comment>
<dbReference type="PANTHER" id="PTHR46556:SF1">
    <property type="entry name" value="PLECKSTRIN HOMOLOGY DOMAIN-CONTAINING FAMILY M MEMBER 2"/>
    <property type="match status" value="1"/>
</dbReference>
<dbReference type="Pfam" id="PF00169">
    <property type="entry name" value="PH"/>
    <property type="match status" value="1"/>
</dbReference>
<evidence type="ECO:0000313" key="5">
    <source>
        <dbReference type="EMBL" id="ROT79341.1"/>
    </source>
</evidence>
<feature type="region of interest" description="Disordered" evidence="3">
    <location>
        <begin position="703"/>
        <end position="756"/>
    </location>
</feature>
<feature type="compositionally biased region" description="Basic and acidic residues" evidence="3">
    <location>
        <begin position="737"/>
        <end position="756"/>
    </location>
</feature>
<feature type="compositionally biased region" description="Polar residues" evidence="3">
    <location>
        <begin position="1203"/>
        <end position="1217"/>
    </location>
</feature>
<evidence type="ECO:0000259" key="4">
    <source>
        <dbReference type="PROSITE" id="PS50003"/>
    </source>
</evidence>
<dbReference type="Proteomes" id="UP000283509">
    <property type="component" value="Unassembled WGS sequence"/>
</dbReference>
<feature type="compositionally biased region" description="Polar residues" evidence="3">
    <location>
        <begin position="1225"/>
        <end position="1260"/>
    </location>
</feature>
<organism evidence="5 6">
    <name type="scientific">Penaeus vannamei</name>
    <name type="common">Whiteleg shrimp</name>
    <name type="synonym">Litopenaeus vannamei</name>
    <dbReference type="NCBI Taxonomy" id="6689"/>
    <lineage>
        <taxon>Eukaryota</taxon>
        <taxon>Metazoa</taxon>
        <taxon>Ecdysozoa</taxon>
        <taxon>Arthropoda</taxon>
        <taxon>Crustacea</taxon>
        <taxon>Multicrustacea</taxon>
        <taxon>Malacostraca</taxon>
        <taxon>Eumalacostraca</taxon>
        <taxon>Eucarida</taxon>
        <taxon>Decapoda</taxon>
        <taxon>Dendrobranchiata</taxon>
        <taxon>Penaeoidea</taxon>
        <taxon>Penaeidae</taxon>
        <taxon>Penaeus</taxon>
    </lineage>
</organism>
<feature type="compositionally biased region" description="Low complexity" evidence="3">
    <location>
        <begin position="119"/>
        <end position="150"/>
    </location>
</feature>
<keyword evidence="6" id="KW-1185">Reference proteome</keyword>
<feature type="compositionally biased region" description="Polar residues" evidence="3">
    <location>
        <begin position="151"/>
        <end position="171"/>
    </location>
</feature>
<dbReference type="InterPro" id="IPR011993">
    <property type="entry name" value="PH-like_dom_sf"/>
</dbReference>
<dbReference type="SUPFAM" id="SSF50729">
    <property type="entry name" value="PH domain-like"/>
    <property type="match status" value="1"/>
</dbReference>
<evidence type="ECO:0000313" key="6">
    <source>
        <dbReference type="Proteomes" id="UP000283509"/>
    </source>
</evidence>
<feature type="region of interest" description="Disordered" evidence="3">
    <location>
        <begin position="25"/>
        <end position="216"/>
    </location>
</feature>
<feature type="compositionally biased region" description="Low complexity" evidence="3">
    <location>
        <begin position="840"/>
        <end position="855"/>
    </location>
</feature>
<comment type="subcellular location">
    <subcellularLocation>
        <location evidence="1">Cytoplasm</location>
    </subcellularLocation>
</comment>
<feature type="region of interest" description="Disordered" evidence="3">
    <location>
        <begin position="305"/>
        <end position="352"/>
    </location>
</feature>
<dbReference type="GO" id="GO:0007030">
    <property type="term" value="P:Golgi organization"/>
    <property type="evidence" value="ECO:0007669"/>
    <property type="project" value="TreeGrafter"/>
</dbReference>
<dbReference type="InterPro" id="IPR053015">
    <property type="entry name" value="PH_domain-containing_M2"/>
</dbReference>
<dbReference type="GO" id="GO:0032880">
    <property type="term" value="P:regulation of protein localization"/>
    <property type="evidence" value="ECO:0007669"/>
    <property type="project" value="TreeGrafter"/>
</dbReference>
<name>A0A3R7PWJ1_PENVA</name>
<reference evidence="5 6" key="2">
    <citation type="submission" date="2019-01" db="EMBL/GenBank/DDBJ databases">
        <title>The decoding of complex shrimp genome reveals the adaptation for benthos swimmer, frequently molting mechanism and breeding impact on genome.</title>
        <authorList>
            <person name="Sun Y."/>
            <person name="Gao Y."/>
            <person name="Yu Y."/>
        </authorList>
    </citation>
    <scope>NUCLEOTIDE SEQUENCE [LARGE SCALE GENOMIC DNA]</scope>
    <source>
        <tissue evidence="5">Muscle</tissue>
    </source>
</reference>
<feature type="region of interest" description="Disordered" evidence="3">
    <location>
        <begin position="771"/>
        <end position="911"/>
    </location>
</feature>
<dbReference type="OrthoDB" id="9983817at2759"/>
<dbReference type="GO" id="GO:0019894">
    <property type="term" value="F:kinesin binding"/>
    <property type="evidence" value="ECO:0007669"/>
    <property type="project" value="TreeGrafter"/>
</dbReference>
<protein>
    <recommendedName>
        <fullName evidence="4">PH domain-containing protein</fullName>
    </recommendedName>
</protein>
<dbReference type="InterPro" id="IPR057288">
    <property type="entry name" value="PH_PLEKHM2"/>
</dbReference>
<keyword evidence="2" id="KW-0963">Cytoplasm</keyword>
<gene>
    <name evidence="5" type="ORF">C7M84_001950</name>
</gene>
<dbReference type="GO" id="GO:0010008">
    <property type="term" value="C:endosome membrane"/>
    <property type="evidence" value="ECO:0007669"/>
    <property type="project" value="TreeGrafter"/>
</dbReference>
<reference evidence="5 6" key="1">
    <citation type="submission" date="2018-04" db="EMBL/GenBank/DDBJ databases">
        <authorList>
            <person name="Zhang X."/>
            <person name="Yuan J."/>
            <person name="Li F."/>
            <person name="Xiang J."/>
        </authorList>
    </citation>
    <scope>NUCLEOTIDE SEQUENCE [LARGE SCALE GENOMIC DNA]</scope>
    <source>
        <tissue evidence="5">Muscle</tissue>
    </source>
</reference>
<proteinExistence type="predicted"/>
<feature type="compositionally biased region" description="Low complexity" evidence="3">
    <location>
        <begin position="1152"/>
        <end position="1169"/>
    </location>
</feature>
<dbReference type="InterPro" id="IPR001849">
    <property type="entry name" value="PH_domain"/>
</dbReference>
<accession>A0A3R7PWJ1</accession>
<feature type="region of interest" description="Disordered" evidence="3">
    <location>
        <begin position="1133"/>
        <end position="1187"/>
    </location>
</feature>
<dbReference type="Pfam" id="PF23142">
    <property type="entry name" value="PH_PLEKHM2"/>
    <property type="match status" value="1"/>
</dbReference>
<dbReference type="STRING" id="6689.A0A3R7PWJ1"/>
<feature type="region of interest" description="Disordered" evidence="3">
    <location>
        <begin position="1203"/>
        <end position="1273"/>
    </location>
</feature>
<dbReference type="SMART" id="SM00233">
    <property type="entry name" value="PH"/>
    <property type="match status" value="1"/>
</dbReference>
<sequence>MLAAGLEHIRFTIPVDIPGWLASGGSMSSSSATSMSVSSMGSSIPSPSQHDFPDLDTTCSEALEESWGSKKKRRSRSSSQSSSRVSSGGTTPTDAKSTNLSTTKVKKDESGEMGHRHSTSTATSMTGTQTRTTSTIPWDSSSSSSPTITTAEGTPKQNCDNYDRNINNLNCESKEDRQENGYKEKNQHGDGLANTLENRNVNTTCNGTDDGIESKQMGNEMRGDEVTVVRRGRLPNAKNVEKRVSFTDISDLEQHKPQHNRLSLCGYSEIRDLGDLRDLLSNLKDRGLLPTSIALDELFTSLDQSTPSLSERAPPEGQEDPPLHQSIISLTPSNADDDSNNNNSSTDISSDMWKCLPGEKQEQGVLSAAVVQRTNIIDGLRWEELTKMGHELLEKATTDPSILDCQPVTSTRALLSQEQLATGTRPKQKQLMAIRAEAQMQRDGMGRLQVRRSKSMLSSDERRRLYKKSFRRDKAPPSLYIPVKVDGKKFREEERRLALEVAQGQSNLVTPGRITDYKLDEWIMTHVLALPEEKLYRVFAAREGHSSGHSIGVQVVLSTQTLYILAPRLKGSKPRHILPYHDIHTIIVGANDQWVCVLSKEAVHDDLATTGNNTGIQLDIGDPDVTHAIVSCLELAIRRHFAALKLGTALRKEEHYIDYRDLFPPGKLKLTRSITRECEDNLSNSLLEESLLSAWDTRKNSADHSHESSEITQDLSAATPGSVVSQDLSEASQDLTEASHDLTEESHDLTEPSHDLTEASHELIEDNSDLTEASQDISEASQDMTETSQDSSEASNDLTDPSPESVDESPDMTDASQASVDASEEDILNESQSPRSMEGSQQSSYMSQTQSSRTQIHSKMMQTSVNTSQESYLEENEVPANKNEVAVLQEEEKESENGNITEKEEDKVEELEEETCPVNIHLEKQYGMPIYAGGYSRWNGTLHDRSLPAVVVHPAWELAGLRRWLRAQLRLQSGPEVVGCWMADWEDGSSLGGDAVSGPLGPTNEGPLMFKPPGILSSWRPAYFILKAGVLYQFNDARERLPHMIVEVVQCVGCVRISSSHRPYAFQLLRKKAPPVMLAASDEHEASLWLQAFLMIINNGVPDVSERKQVSCRVILLESGVLLAQQSDLILGLPQDDGSSSHDHQSAPDPRSSTTNLQQSQQQPLGSSPRHSQTAQAQLERKDSQKPLNLALSNLKERKHLSSSLTALNRTNSTPSMPGSPLKRANSTNKTSTPKKLQHQGSLTRLTDYGSQDVQASSSSVRDEKDPSPHVKKNKEVLVRSNSAPRRMLDEITQGIQAKGEVKVLTYSALEHLSSLFLYAECPNTCLMEFECSEAGEISGDWALYFRTGSQLHEFITTLSRTWSSMFEMEFPVRTVEDAGVQQYLLEGSQISTSGWSSYHL</sequence>
<feature type="compositionally biased region" description="Low complexity" evidence="3">
    <location>
        <begin position="340"/>
        <end position="351"/>
    </location>
</feature>
<dbReference type="PANTHER" id="PTHR46556">
    <property type="entry name" value="PLECKSTRIN HOMOLOGY DOMAIN-CONTAINING FAMILY M MEMBER 2"/>
    <property type="match status" value="1"/>
</dbReference>
<feature type="compositionally biased region" description="Low complexity" evidence="3">
    <location>
        <begin position="25"/>
        <end position="48"/>
    </location>
</feature>
<evidence type="ECO:0000256" key="2">
    <source>
        <dbReference type="ARBA" id="ARBA00022490"/>
    </source>
</evidence>
<feature type="compositionally biased region" description="Low complexity" evidence="3">
    <location>
        <begin position="77"/>
        <end position="89"/>
    </location>
</feature>
<feature type="compositionally biased region" description="Polar residues" evidence="3">
    <location>
        <begin position="860"/>
        <end position="871"/>
    </location>
</feature>
<feature type="compositionally biased region" description="Polar residues" evidence="3">
    <location>
        <begin position="829"/>
        <end position="839"/>
    </location>
</feature>
<evidence type="ECO:0000256" key="1">
    <source>
        <dbReference type="ARBA" id="ARBA00004496"/>
    </source>
</evidence>
<feature type="compositionally biased region" description="Basic and acidic residues" evidence="3">
    <location>
        <begin position="172"/>
        <end position="188"/>
    </location>
</feature>
<feature type="compositionally biased region" description="Polar residues" evidence="3">
    <location>
        <begin position="771"/>
        <end position="799"/>
    </location>
</feature>
<feature type="compositionally biased region" description="Polar residues" evidence="3">
    <location>
        <begin position="90"/>
        <end position="103"/>
    </location>
</feature>
<feature type="compositionally biased region" description="Polar residues" evidence="3">
    <location>
        <begin position="195"/>
        <end position="207"/>
    </location>
</feature>
<feature type="compositionally biased region" description="Polar residues" evidence="3">
    <location>
        <begin position="722"/>
        <end position="736"/>
    </location>
</feature>
<dbReference type="PROSITE" id="PS50003">
    <property type="entry name" value="PH_DOMAIN"/>
    <property type="match status" value="1"/>
</dbReference>
<dbReference type="GO" id="GO:0032418">
    <property type="term" value="P:lysosome localization"/>
    <property type="evidence" value="ECO:0007669"/>
    <property type="project" value="TreeGrafter"/>
</dbReference>